<dbReference type="Pfam" id="PF18403">
    <property type="entry name" value="Thioredoxin_15"/>
    <property type="match status" value="1"/>
</dbReference>
<gene>
    <name evidence="3" type="primary">Necator_chrX.g24660</name>
    <name evidence="3" type="ORF">RB195_024495</name>
</gene>
<dbReference type="Proteomes" id="UP001303046">
    <property type="component" value="Unassembled WGS sequence"/>
</dbReference>
<dbReference type="PANTHER" id="PTHR11226">
    <property type="entry name" value="UDP-GLUCOSE GLYCOPROTEIN:GLUCOSYLTRANSFERASE"/>
    <property type="match status" value="1"/>
</dbReference>
<dbReference type="InterPro" id="IPR009448">
    <property type="entry name" value="UDP-g_GGtrans"/>
</dbReference>
<sequence>MMDQATAHAKRLRSRVSIQCTREVGSEEGDSAETLANKAKISIGKNEKERMMPRKNLLKDSGFDFMKRSAIGETPKVLLNGYVLDDAGVTGDKFEETVMAEVMRITPKLQASIINGQLKDRMNVGNWIMEQKDVLPRHNKLILDAVFRKNIIDLGSVSECKAKTLSGFVLLSPSEQAQCLAAGMRYLKGSEDDHTVLLTLWIIADLDTPKGLKLVHNAMRHLEVSKKLRLGIVVNPTSEDRSCQANSMSSLVHAALKLLPHNFAKQFITNLIKLKGVDHSDIPNLDGFIGEETIWKHFNKERMILGCDQIKKDSFFIQNVANILPGQRALVANGIIVGPFDEAEEFLASDIELLEKIVETRGAAVISSHIKNWNIRTENGFSSDVVMRSFALISKYAVSRKRTWIVLGENEKSTVTLVAEDPDRPVVDVVVVVDPLSRTAQKLAHILDLLRKTINCDLKIVLNPKPKLSELPLKRFYRFVAAPELQFDKSGKVVATQARYFFIFLCASFPTYFCIQVSNLSVHMSSFPGIHCI</sequence>
<evidence type="ECO:0000313" key="4">
    <source>
        <dbReference type="Proteomes" id="UP001303046"/>
    </source>
</evidence>
<reference evidence="3 4" key="1">
    <citation type="submission" date="2023-08" db="EMBL/GenBank/DDBJ databases">
        <title>A Necator americanus chromosomal reference genome.</title>
        <authorList>
            <person name="Ilik V."/>
            <person name="Petrzelkova K.J."/>
            <person name="Pardy F."/>
            <person name="Fuh T."/>
            <person name="Niatou-Singa F.S."/>
            <person name="Gouil Q."/>
            <person name="Baker L."/>
            <person name="Ritchie M.E."/>
            <person name="Jex A.R."/>
            <person name="Gazzola D."/>
            <person name="Li H."/>
            <person name="Toshio Fujiwara R."/>
            <person name="Zhan B."/>
            <person name="Aroian R.V."/>
            <person name="Pafco B."/>
            <person name="Schwarz E.M."/>
        </authorList>
    </citation>
    <scope>NUCLEOTIDE SEQUENCE [LARGE SCALE GENOMIC DNA]</scope>
    <source>
        <strain evidence="3 4">Aroian</strain>
        <tissue evidence="3">Whole animal</tissue>
    </source>
</reference>
<feature type="domain" description="UGGT thioredoxin-like" evidence="1">
    <location>
        <begin position="63"/>
        <end position="142"/>
    </location>
</feature>
<dbReference type="EMBL" id="JAVFWL010000006">
    <property type="protein sequence ID" value="KAK6764195.1"/>
    <property type="molecule type" value="Genomic_DNA"/>
</dbReference>
<protein>
    <recommendedName>
        <fullName evidence="5">UDP-glucose:glycoprotein glucosyltransferase thioredoxin-like domain-containing protein</fullName>
    </recommendedName>
</protein>
<evidence type="ECO:0000313" key="3">
    <source>
        <dbReference type="EMBL" id="KAK6764195.1"/>
    </source>
</evidence>
<evidence type="ECO:0000259" key="2">
    <source>
        <dbReference type="Pfam" id="PF18403"/>
    </source>
</evidence>
<evidence type="ECO:0008006" key="5">
    <source>
        <dbReference type="Google" id="ProtNLM"/>
    </source>
</evidence>
<comment type="caution">
    <text evidence="3">The sequence shown here is derived from an EMBL/GenBank/DDBJ whole genome shotgun (WGS) entry which is preliminary data.</text>
</comment>
<proteinExistence type="predicted"/>
<dbReference type="PANTHER" id="PTHR11226:SF0">
    <property type="entry name" value="UDP-GLUCOSE:GLYCOPROTEIN GLUCOSYLTRANSFERASE"/>
    <property type="match status" value="1"/>
</dbReference>
<name>A0ABR1ENE7_NECAM</name>
<feature type="domain" description="UDP-glucose:glycoprotein glucosyltransferase thioredoxin-like" evidence="2">
    <location>
        <begin position="175"/>
        <end position="394"/>
    </location>
</feature>
<accession>A0ABR1ENE7</accession>
<keyword evidence="4" id="KW-1185">Reference proteome</keyword>
<evidence type="ECO:0000259" key="1">
    <source>
        <dbReference type="Pfam" id="PF18402"/>
    </source>
</evidence>
<dbReference type="Pfam" id="PF18402">
    <property type="entry name" value="Thioredoxin_14"/>
    <property type="match status" value="1"/>
</dbReference>
<dbReference type="InterPro" id="IPR040692">
    <property type="entry name" value="UGGT_TRXL_3"/>
</dbReference>
<dbReference type="InterPro" id="IPR040525">
    <property type="entry name" value="UGGT_TRXL_4"/>
</dbReference>
<organism evidence="3 4">
    <name type="scientific">Necator americanus</name>
    <name type="common">Human hookworm</name>
    <dbReference type="NCBI Taxonomy" id="51031"/>
    <lineage>
        <taxon>Eukaryota</taxon>
        <taxon>Metazoa</taxon>
        <taxon>Ecdysozoa</taxon>
        <taxon>Nematoda</taxon>
        <taxon>Chromadorea</taxon>
        <taxon>Rhabditida</taxon>
        <taxon>Rhabditina</taxon>
        <taxon>Rhabditomorpha</taxon>
        <taxon>Strongyloidea</taxon>
        <taxon>Ancylostomatidae</taxon>
        <taxon>Bunostominae</taxon>
        <taxon>Necator</taxon>
    </lineage>
</organism>